<dbReference type="InterPro" id="IPR006091">
    <property type="entry name" value="Acyl-CoA_Oxase/DH_mid-dom"/>
</dbReference>
<accession>A0ABT1TIU3</accession>
<keyword evidence="5" id="KW-0560">Oxidoreductase</keyword>
<dbReference type="Pfam" id="PF00441">
    <property type="entry name" value="Acyl-CoA_dh_1"/>
    <property type="match status" value="1"/>
</dbReference>
<feature type="domain" description="Acyl-CoA dehydrogenase/oxidase C-terminal" evidence="6">
    <location>
        <begin position="232"/>
        <end position="380"/>
    </location>
</feature>
<reference evidence="9 10" key="1">
    <citation type="submission" date="2022-07" db="EMBL/GenBank/DDBJ databases">
        <title>Methylomonas rivi sp. nov., Methylomonas rosea sp. nov., Methylomonas aureus sp. nov. and Methylomonas subterranea sp. nov., four novel methanotrophs isolated from a freshwater creek and the deep terrestrial subsurface.</title>
        <authorList>
            <person name="Abin C."/>
            <person name="Sankaranarayanan K."/>
            <person name="Garner C."/>
            <person name="Sindelar R."/>
            <person name="Kotary K."/>
            <person name="Garner R."/>
            <person name="Barclay S."/>
            <person name="Lawson P."/>
            <person name="Krumholz L."/>
        </authorList>
    </citation>
    <scope>NUCLEOTIDE SEQUENCE [LARGE SCALE GENOMIC DNA]</scope>
    <source>
        <strain evidence="9 10">SURF-2</strain>
    </source>
</reference>
<dbReference type="InterPro" id="IPR036250">
    <property type="entry name" value="AcylCo_DH-like_C"/>
</dbReference>
<dbReference type="Pfam" id="PF02771">
    <property type="entry name" value="Acyl-CoA_dh_N"/>
    <property type="match status" value="1"/>
</dbReference>
<dbReference type="RefSeq" id="WP_256603352.1">
    <property type="nucleotide sequence ID" value="NZ_JANIBJ010000029.1"/>
</dbReference>
<organism evidence="9 10">
    <name type="scientific">Methylomonas subterranea</name>
    <dbReference type="NCBI Taxonomy" id="2952225"/>
    <lineage>
        <taxon>Bacteria</taxon>
        <taxon>Pseudomonadati</taxon>
        <taxon>Pseudomonadota</taxon>
        <taxon>Gammaproteobacteria</taxon>
        <taxon>Methylococcales</taxon>
        <taxon>Methylococcaceae</taxon>
        <taxon>Methylomonas</taxon>
    </lineage>
</organism>
<name>A0ABT1TIU3_9GAMM</name>
<dbReference type="Proteomes" id="UP001524499">
    <property type="component" value="Unassembled WGS sequence"/>
</dbReference>
<evidence type="ECO:0000313" key="10">
    <source>
        <dbReference type="Proteomes" id="UP001524499"/>
    </source>
</evidence>
<dbReference type="InterPro" id="IPR013786">
    <property type="entry name" value="AcylCoA_DH/ox_N"/>
</dbReference>
<sequence>MDFSLSDEQKNLSDSIVKFAQQTLNTDVIARDRDHQFPRDCWQQCADMGIQGLPADEAYGGSNLDALSVAVALEALGYGCRDAGLVFSLSAHILACVVPLSEHGSDEQKQRYLPGLCDGSLIGMHAITEPGAGSDAFAMRTTAVADGDGWRLNGSKTFISNGPVGDVAIVFAMTNPQKGFHGGTTAFLLEKGMPGFSAPGTFEKLGLRTSPISELVFENVYLPASAVLGSVGGGASVFATAMDWERVLLVAGHVGAMQRLLETSIAYARKRSQSGQAIGKFQAISHKIADMKVNLEAARLLTYQAAWRLQQGKNVSMDAAITKLFVSESLVKTAMDSVQIHGGYGFMVDYEVERALRDAIGSTIYSGTSEIQRNIIARWLGL</sequence>
<keyword evidence="4 5" id="KW-0274">FAD</keyword>
<dbReference type="InterPro" id="IPR006089">
    <property type="entry name" value="Acyl-CoA_DH_CS"/>
</dbReference>
<keyword evidence="10" id="KW-1185">Reference proteome</keyword>
<evidence type="ECO:0000256" key="3">
    <source>
        <dbReference type="ARBA" id="ARBA00022630"/>
    </source>
</evidence>
<dbReference type="PROSITE" id="PS00072">
    <property type="entry name" value="ACYL_COA_DH_1"/>
    <property type="match status" value="1"/>
</dbReference>
<evidence type="ECO:0000256" key="4">
    <source>
        <dbReference type="ARBA" id="ARBA00022827"/>
    </source>
</evidence>
<gene>
    <name evidence="9" type="ORF">NP590_14875</name>
</gene>
<dbReference type="PANTHER" id="PTHR43884:SF12">
    <property type="entry name" value="ISOVALERYL-COA DEHYDROGENASE, MITOCHONDRIAL-RELATED"/>
    <property type="match status" value="1"/>
</dbReference>
<feature type="domain" description="Acyl-CoA oxidase/dehydrogenase middle" evidence="7">
    <location>
        <begin position="126"/>
        <end position="220"/>
    </location>
</feature>
<dbReference type="Gene3D" id="2.40.110.10">
    <property type="entry name" value="Butyryl-CoA Dehydrogenase, subunit A, domain 2"/>
    <property type="match status" value="1"/>
</dbReference>
<keyword evidence="3 5" id="KW-0285">Flavoprotein</keyword>
<evidence type="ECO:0000256" key="2">
    <source>
        <dbReference type="ARBA" id="ARBA00009347"/>
    </source>
</evidence>
<evidence type="ECO:0000259" key="6">
    <source>
        <dbReference type="Pfam" id="PF00441"/>
    </source>
</evidence>
<comment type="similarity">
    <text evidence="2 5">Belongs to the acyl-CoA dehydrogenase family.</text>
</comment>
<dbReference type="SUPFAM" id="SSF47203">
    <property type="entry name" value="Acyl-CoA dehydrogenase C-terminal domain-like"/>
    <property type="match status" value="1"/>
</dbReference>
<proteinExistence type="inferred from homology"/>
<dbReference type="Gene3D" id="1.10.540.10">
    <property type="entry name" value="Acyl-CoA dehydrogenase/oxidase, N-terminal domain"/>
    <property type="match status" value="1"/>
</dbReference>
<dbReference type="SUPFAM" id="SSF56645">
    <property type="entry name" value="Acyl-CoA dehydrogenase NM domain-like"/>
    <property type="match status" value="1"/>
</dbReference>
<evidence type="ECO:0000313" key="9">
    <source>
        <dbReference type="EMBL" id="MCQ8105397.1"/>
    </source>
</evidence>
<dbReference type="InterPro" id="IPR009100">
    <property type="entry name" value="AcylCoA_DH/oxidase_NM_dom_sf"/>
</dbReference>
<feature type="domain" description="Acyl-CoA dehydrogenase/oxidase N-terminal" evidence="8">
    <location>
        <begin position="6"/>
        <end position="119"/>
    </location>
</feature>
<dbReference type="InterPro" id="IPR009075">
    <property type="entry name" value="AcylCo_DH/oxidase_C"/>
</dbReference>
<dbReference type="EMBL" id="JANIBJ010000029">
    <property type="protein sequence ID" value="MCQ8105397.1"/>
    <property type="molecule type" value="Genomic_DNA"/>
</dbReference>
<dbReference type="InterPro" id="IPR046373">
    <property type="entry name" value="Acyl-CoA_Oxase/DH_mid-dom_sf"/>
</dbReference>
<evidence type="ECO:0000259" key="7">
    <source>
        <dbReference type="Pfam" id="PF02770"/>
    </source>
</evidence>
<evidence type="ECO:0000256" key="1">
    <source>
        <dbReference type="ARBA" id="ARBA00001974"/>
    </source>
</evidence>
<dbReference type="PROSITE" id="PS00073">
    <property type="entry name" value="ACYL_COA_DH_2"/>
    <property type="match status" value="1"/>
</dbReference>
<comment type="caution">
    <text evidence="9">The sequence shown here is derived from an EMBL/GenBank/DDBJ whole genome shotgun (WGS) entry which is preliminary data.</text>
</comment>
<dbReference type="PANTHER" id="PTHR43884">
    <property type="entry name" value="ACYL-COA DEHYDROGENASE"/>
    <property type="match status" value="1"/>
</dbReference>
<evidence type="ECO:0000259" key="8">
    <source>
        <dbReference type="Pfam" id="PF02771"/>
    </source>
</evidence>
<comment type="cofactor">
    <cofactor evidence="1 5">
        <name>FAD</name>
        <dbReference type="ChEBI" id="CHEBI:57692"/>
    </cofactor>
</comment>
<dbReference type="Gene3D" id="1.20.140.10">
    <property type="entry name" value="Butyryl-CoA Dehydrogenase, subunit A, domain 3"/>
    <property type="match status" value="1"/>
</dbReference>
<protein>
    <submittedName>
        <fullName evidence="9">Acyl-CoA dehydrogenase family protein</fullName>
    </submittedName>
</protein>
<dbReference type="Pfam" id="PF02770">
    <property type="entry name" value="Acyl-CoA_dh_M"/>
    <property type="match status" value="1"/>
</dbReference>
<dbReference type="InterPro" id="IPR037069">
    <property type="entry name" value="AcylCoA_DH/ox_N_sf"/>
</dbReference>
<evidence type="ECO:0000256" key="5">
    <source>
        <dbReference type="RuleBase" id="RU362125"/>
    </source>
</evidence>